<dbReference type="Pfam" id="PF00083">
    <property type="entry name" value="Sugar_tr"/>
    <property type="match status" value="1"/>
</dbReference>
<dbReference type="EMBL" id="JAAQHG020000004">
    <property type="protein sequence ID" value="KAL1589451.1"/>
    <property type="molecule type" value="Genomic_DNA"/>
</dbReference>
<evidence type="ECO:0000313" key="11">
    <source>
        <dbReference type="Proteomes" id="UP000803884"/>
    </source>
</evidence>
<evidence type="ECO:0000256" key="2">
    <source>
        <dbReference type="ARBA" id="ARBA00010992"/>
    </source>
</evidence>
<dbReference type="GeneID" id="96003292"/>
<sequence>MAARTDTTKGVFDKVDGGIGISYEEYRKAEPVTGSTALAEALADAKPRPLSKNMIKLYGIMVVGYLIATMNGFDSILMGAINAMPAYQKTFALTGAGSSTGIIFIIYNLPGRGRFLLGFGAAIASAAGPAYIAELAHPAFRGIMAGFYNNFWWFGNIIAGWTTYGSNKNLTTSSWAWRTPTVVQAGMPLIVIVLIILFPESPRWLVAHDRNEEAIKILAKYHADGDEHAPIVRLQYEEIREDLAETADKTAWWDYRGLANTRGRRYRLSMVIAMAFFGQWSGNNVVSYFMTEILKSAGILDPNKQLLINAIAPIFALIASAYGATLLDKRGRRFMLLWGMVGSIFAFILLTAFVSKTDAVPGLAYGTIVAIYLFLIFFSWGWTPLQMLYPVECLENVSRAKGMGVNYLFLNIAMVVNTFGVSVAIEKIGWRLYLIYICWQVVELVTLYFFFPETAGRSIEELSEVFNDPHPVKASLKSPLTKTHSSGS</sequence>
<dbReference type="InterPro" id="IPR050360">
    <property type="entry name" value="MFS_Sugar_Transporters"/>
</dbReference>
<accession>A0AB34KZV9</accession>
<dbReference type="Gene3D" id="1.20.1250.20">
    <property type="entry name" value="MFS general substrate transporter like domains"/>
    <property type="match status" value="1"/>
</dbReference>
<feature type="transmembrane region" description="Helical" evidence="8">
    <location>
        <begin position="404"/>
        <end position="425"/>
    </location>
</feature>
<evidence type="ECO:0000256" key="3">
    <source>
        <dbReference type="ARBA" id="ARBA00022448"/>
    </source>
</evidence>
<dbReference type="FunFam" id="1.20.1250.20:FF:000134">
    <property type="entry name" value="MFS sugar transporter protein"/>
    <property type="match status" value="1"/>
</dbReference>
<organism evidence="10 11">
    <name type="scientific">Cladosporium halotolerans</name>
    <dbReference type="NCBI Taxonomy" id="1052096"/>
    <lineage>
        <taxon>Eukaryota</taxon>
        <taxon>Fungi</taxon>
        <taxon>Dikarya</taxon>
        <taxon>Ascomycota</taxon>
        <taxon>Pezizomycotina</taxon>
        <taxon>Dothideomycetes</taxon>
        <taxon>Dothideomycetidae</taxon>
        <taxon>Cladosporiales</taxon>
        <taxon>Cladosporiaceae</taxon>
        <taxon>Cladosporium</taxon>
    </lineage>
</organism>
<evidence type="ECO:0000256" key="4">
    <source>
        <dbReference type="ARBA" id="ARBA00022692"/>
    </source>
</evidence>
<dbReference type="RefSeq" id="XP_069232556.1">
    <property type="nucleotide sequence ID" value="XM_069370454.1"/>
</dbReference>
<comment type="similarity">
    <text evidence="2 7">Belongs to the major facilitator superfamily. Sugar transporter (TC 2.A.1.1) family.</text>
</comment>
<dbReference type="GO" id="GO:0016020">
    <property type="term" value="C:membrane"/>
    <property type="evidence" value="ECO:0007669"/>
    <property type="project" value="UniProtKB-SubCell"/>
</dbReference>
<feature type="transmembrane region" description="Helical" evidence="8">
    <location>
        <begin position="266"/>
        <end position="286"/>
    </location>
</feature>
<dbReference type="InterPro" id="IPR003663">
    <property type="entry name" value="Sugar/inositol_transpt"/>
</dbReference>
<dbReference type="InterPro" id="IPR020846">
    <property type="entry name" value="MFS_dom"/>
</dbReference>
<feature type="transmembrane region" description="Helical" evidence="8">
    <location>
        <begin position="360"/>
        <end position="383"/>
    </location>
</feature>
<dbReference type="GO" id="GO:0005351">
    <property type="term" value="F:carbohydrate:proton symporter activity"/>
    <property type="evidence" value="ECO:0007669"/>
    <property type="project" value="TreeGrafter"/>
</dbReference>
<feature type="transmembrane region" description="Helical" evidence="8">
    <location>
        <begin position="176"/>
        <end position="198"/>
    </location>
</feature>
<dbReference type="AlphaFoldDB" id="A0AB34KZV9"/>
<dbReference type="InterPro" id="IPR005828">
    <property type="entry name" value="MFS_sugar_transport-like"/>
</dbReference>
<keyword evidence="3 7" id="KW-0813">Transport</keyword>
<evidence type="ECO:0000256" key="7">
    <source>
        <dbReference type="RuleBase" id="RU003346"/>
    </source>
</evidence>
<dbReference type="PRINTS" id="PR00171">
    <property type="entry name" value="SUGRTRNSPORT"/>
</dbReference>
<evidence type="ECO:0000256" key="1">
    <source>
        <dbReference type="ARBA" id="ARBA00004141"/>
    </source>
</evidence>
<feature type="transmembrane region" description="Helical" evidence="8">
    <location>
        <begin position="90"/>
        <end position="109"/>
    </location>
</feature>
<feature type="transmembrane region" description="Helical" evidence="8">
    <location>
        <begin position="57"/>
        <end position="78"/>
    </location>
</feature>
<evidence type="ECO:0000259" key="9">
    <source>
        <dbReference type="PROSITE" id="PS50850"/>
    </source>
</evidence>
<comment type="subcellular location">
    <subcellularLocation>
        <location evidence="1">Membrane</location>
        <topology evidence="1">Multi-pass membrane protein</topology>
    </subcellularLocation>
</comment>
<dbReference type="SUPFAM" id="SSF103473">
    <property type="entry name" value="MFS general substrate transporter"/>
    <property type="match status" value="1"/>
</dbReference>
<protein>
    <recommendedName>
        <fullName evidence="9">Major facilitator superfamily (MFS) profile domain-containing protein</fullName>
    </recommendedName>
</protein>
<name>A0AB34KZV9_9PEZI</name>
<keyword evidence="6 8" id="KW-0472">Membrane</keyword>
<feature type="domain" description="Major facilitator superfamily (MFS) profile" evidence="9">
    <location>
        <begin position="1"/>
        <end position="455"/>
    </location>
</feature>
<evidence type="ECO:0000256" key="6">
    <source>
        <dbReference type="ARBA" id="ARBA00023136"/>
    </source>
</evidence>
<keyword evidence="11" id="KW-1185">Reference proteome</keyword>
<dbReference type="NCBIfam" id="TIGR00879">
    <property type="entry name" value="SP"/>
    <property type="match status" value="1"/>
</dbReference>
<dbReference type="PANTHER" id="PTHR48022:SF70">
    <property type="entry name" value="MONOSACCHARIDE TRANSPORTER, PUTATIVE (AFU_ORTHOLOGUE AFUA_5G14540)-RELATED"/>
    <property type="match status" value="1"/>
</dbReference>
<keyword evidence="4 8" id="KW-0812">Transmembrane</keyword>
<evidence type="ECO:0000313" key="10">
    <source>
        <dbReference type="EMBL" id="KAL1589451.1"/>
    </source>
</evidence>
<evidence type="ECO:0000256" key="8">
    <source>
        <dbReference type="SAM" id="Phobius"/>
    </source>
</evidence>
<feature type="transmembrane region" description="Helical" evidence="8">
    <location>
        <begin position="431"/>
        <end position="451"/>
    </location>
</feature>
<dbReference type="PANTHER" id="PTHR48022">
    <property type="entry name" value="PLASTIDIC GLUCOSE TRANSPORTER 4"/>
    <property type="match status" value="1"/>
</dbReference>
<gene>
    <name evidence="10" type="ORF">WHR41_01848</name>
</gene>
<reference evidence="10 11" key="1">
    <citation type="journal article" date="2020" name="Microbiol. Resour. Announc.">
        <title>Draft Genome Sequence of a Cladosporium Species Isolated from the Mesophotic Ascidian Didemnum maculosum.</title>
        <authorList>
            <person name="Gioti A."/>
            <person name="Siaperas R."/>
            <person name="Nikolaivits E."/>
            <person name="Le Goff G."/>
            <person name="Ouazzani J."/>
            <person name="Kotoulas G."/>
            <person name="Topakas E."/>
        </authorList>
    </citation>
    <scope>NUCLEOTIDE SEQUENCE [LARGE SCALE GENOMIC DNA]</scope>
    <source>
        <strain evidence="10 11">TM138-S3</strain>
    </source>
</reference>
<proteinExistence type="inferred from homology"/>
<dbReference type="InterPro" id="IPR036259">
    <property type="entry name" value="MFS_trans_sf"/>
</dbReference>
<feature type="transmembrane region" description="Helical" evidence="8">
    <location>
        <begin position="334"/>
        <end position="354"/>
    </location>
</feature>
<keyword evidence="5 8" id="KW-1133">Transmembrane helix</keyword>
<dbReference type="Proteomes" id="UP000803884">
    <property type="component" value="Unassembled WGS sequence"/>
</dbReference>
<feature type="transmembrane region" description="Helical" evidence="8">
    <location>
        <begin position="115"/>
        <end position="133"/>
    </location>
</feature>
<comment type="caution">
    <text evidence="10">The sequence shown here is derived from an EMBL/GenBank/DDBJ whole genome shotgun (WGS) entry which is preliminary data.</text>
</comment>
<dbReference type="PROSITE" id="PS50850">
    <property type="entry name" value="MFS"/>
    <property type="match status" value="1"/>
</dbReference>
<evidence type="ECO:0000256" key="5">
    <source>
        <dbReference type="ARBA" id="ARBA00022989"/>
    </source>
</evidence>
<feature type="transmembrane region" description="Helical" evidence="8">
    <location>
        <begin position="306"/>
        <end position="327"/>
    </location>
</feature>